<dbReference type="AlphaFoldDB" id="A0A3N2ASW3"/>
<dbReference type="PROSITE" id="PS00595">
    <property type="entry name" value="AA_TRANSFER_CLASS_5"/>
    <property type="match status" value="1"/>
</dbReference>
<dbReference type="SUPFAM" id="SSF53383">
    <property type="entry name" value="PLP-dependent transferases"/>
    <property type="match status" value="1"/>
</dbReference>
<comment type="catalytic activity">
    <reaction evidence="6 8">
        <text>(sulfur carrier)-H + L-cysteine = (sulfur carrier)-SH + L-alanine</text>
        <dbReference type="Rhea" id="RHEA:43892"/>
        <dbReference type="Rhea" id="RHEA-COMP:14737"/>
        <dbReference type="Rhea" id="RHEA-COMP:14739"/>
        <dbReference type="ChEBI" id="CHEBI:29917"/>
        <dbReference type="ChEBI" id="CHEBI:35235"/>
        <dbReference type="ChEBI" id="CHEBI:57972"/>
        <dbReference type="ChEBI" id="CHEBI:64428"/>
        <dbReference type="EC" id="2.8.1.7"/>
    </reaction>
</comment>
<evidence type="ECO:0000259" key="9">
    <source>
        <dbReference type="Pfam" id="PF00266"/>
    </source>
</evidence>
<dbReference type="CDD" id="cd06453">
    <property type="entry name" value="SufS_like"/>
    <property type="match status" value="1"/>
</dbReference>
<keyword evidence="11" id="KW-1185">Reference proteome</keyword>
<accession>A0A3N2ASW3</accession>
<reference evidence="10 11" key="1">
    <citation type="submission" date="2018-11" db="EMBL/GenBank/DDBJ databases">
        <title>Sequencing the genomes of 1000 actinobacteria strains.</title>
        <authorList>
            <person name="Klenk H.-P."/>
        </authorList>
    </citation>
    <scope>NUCLEOTIDE SEQUENCE [LARGE SCALE GENOMIC DNA]</scope>
    <source>
        <strain evidence="10 11">DSM 9580</strain>
    </source>
</reference>
<dbReference type="InterPro" id="IPR015422">
    <property type="entry name" value="PyrdxlP-dep_Trfase_small"/>
</dbReference>
<keyword evidence="4 8" id="KW-0808">Transferase</keyword>
<evidence type="ECO:0000313" key="11">
    <source>
        <dbReference type="Proteomes" id="UP000275456"/>
    </source>
</evidence>
<dbReference type="NCBIfam" id="TIGR01979">
    <property type="entry name" value="sufS"/>
    <property type="match status" value="1"/>
</dbReference>
<dbReference type="InterPro" id="IPR015421">
    <property type="entry name" value="PyrdxlP-dep_Trfase_major"/>
</dbReference>
<keyword evidence="5 8" id="KW-0663">Pyridoxal phosphate</keyword>
<evidence type="ECO:0000256" key="2">
    <source>
        <dbReference type="ARBA" id="ARBA00010447"/>
    </source>
</evidence>
<dbReference type="Pfam" id="PF00266">
    <property type="entry name" value="Aminotran_5"/>
    <property type="match status" value="1"/>
</dbReference>
<evidence type="ECO:0000256" key="6">
    <source>
        <dbReference type="ARBA" id="ARBA00050776"/>
    </source>
</evidence>
<evidence type="ECO:0000256" key="7">
    <source>
        <dbReference type="RuleBase" id="RU004504"/>
    </source>
</evidence>
<gene>
    <name evidence="10" type="ORF">EDD26_1475</name>
</gene>
<dbReference type="EMBL" id="RKHJ01000001">
    <property type="protein sequence ID" value="ROR66100.1"/>
    <property type="molecule type" value="Genomic_DNA"/>
</dbReference>
<dbReference type="GO" id="GO:0031071">
    <property type="term" value="F:cysteine desulfurase activity"/>
    <property type="evidence" value="ECO:0007669"/>
    <property type="project" value="UniProtKB-UniRule"/>
</dbReference>
<dbReference type="InterPro" id="IPR020578">
    <property type="entry name" value="Aminotrans_V_PyrdxlP_BS"/>
</dbReference>
<dbReference type="Proteomes" id="UP000275456">
    <property type="component" value="Unassembled WGS sequence"/>
</dbReference>
<feature type="domain" description="Aminotransferase class V" evidence="9">
    <location>
        <begin position="34"/>
        <end position="414"/>
    </location>
</feature>
<comment type="caution">
    <text evidence="10">The sequence shown here is derived from an EMBL/GenBank/DDBJ whole genome shotgun (WGS) entry which is preliminary data.</text>
</comment>
<name>A0A3N2ASW3_9MICO</name>
<comment type="cofactor">
    <cofactor evidence="1 7">
        <name>pyridoxal 5'-phosphate</name>
        <dbReference type="ChEBI" id="CHEBI:597326"/>
    </cofactor>
</comment>
<dbReference type="InterPro" id="IPR000192">
    <property type="entry name" value="Aminotrans_V_dom"/>
</dbReference>
<dbReference type="InterPro" id="IPR010970">
    <property type="entry name" value="Cys_dSase_SufS"/>
</dbReference>
<evidence type="ECO:0000256" key="8">
    <source>
        <dbReference type="RuleBase" id="RU004506"/>
    </source>
</evidence>
<dbReference type="Gene3D" id="3.40.640.10">
    <property type="entry name" value="Type I PLP-dependent aspartate aminotransferase-like (Major domain)"/>
    <property type="match status" value="1"/>
</dbReference>
<dbReference type="InterPro" id="IPR015424">
    <property type="entry name" value="PyrdxlP-dep_Trfase"/>
</dbReference>
<dbReference type="Gene3D" id="3.90.1150.10">
    <property type="entry name" value="Aspartate Aminotransferase, domain 1"/>
    <property type="match status" value="1"/>
</dbReference>
<organism evidence="10 11">
    <name type="scientific">Agrococcus jenensis</name>
    <dbReference type="NCBI Taxonomy" id="46353"/>
    <lineage>
        <taxon>Bacteria</taxon>
        <taxon>Bacillati</taxon>
        <taxon>Actinomycetota</taxon>
        <taxon>Actinomycetes</taxon>
        <taxon>Micrococcales</taxon>
        <taxon>Microbacteriaceae</taxon>
        <taxon>Agrococcus</taxon>
    </lineage>
</organism>
<evidence type="ECO:0000256" key="3">
    <source>
        <dbReference type="ARBA" id="ARBA00012239"/>
    </source>
</evidence>
<evidence type="ECO:0000313" key="10">
    <source>
        <dbReference type="EMBL" id="ROR66100.1"/>
    </source>
</evidence>
<evidence type="ECO:0000256" key="4">
    <source>
        <dbReference type="ARBA" id="ARBA00022679"/>
    </source>
</evidence>
<comment type="similarity">
    <text evidence="2 8">Belongs to the class-V pyridoxal-phosphate-dependent aminotransferase family. Csd subfamily.</text>
</comment>
<proteinExistence type="inferred from homology"/>
<evidence type="ECO:0000256" key="5">
    <source>
        <dbReference type="ARBA" id="ARBA00022898"/>
    </source>
</evidence>
<evidence type="ECO:0000256" key="1">
    <source>
        <dbReference type="ARBA" id="ARBA00001933"/>
    </source>
</evidence>
<sequence length="429" mass="44747">MTSIATTGLTDDRVLALRADFPILAEQPAGVPLVYLDSGATSQQPRQVLDAEWAFRTQRNAAVHRGAHTLAALATDDYEVARDRIARFVGARPTEISWAMNATDALNTVALSLAEANRAGAVDPALRIREGDEILVTEAEHHANLLPWQRLADETGATLRWIEVDDDGVWTAASALAAITERTRVVAVAHVSNVTGLIAPVDEIVAAAHAVGALVVLDACQSVPHRPVDLHALGVDAAAFSAHKMLGPGGIGVLYLAEALGAALPPARLGGSMITTVTMTEREFLPAPQRFEAGTQPVSAIVGLAAAVDYLEGVGMAAIEAHELALGERLASGAASIEGVRLVGPQPGAERAGLASVIVDGVHAHDVGQVLDAQGIAARVGHHCAQPLHRRLGVAATTRASAYLYTTEAEVDLFLDALSGVRAYFGAGR</sequence>
<comment type="function">
    <text evidence="8">Catalyzes the removal of elemental sulfur and selenium atoms from L-cysteine, L-cystine, L-selenocysteine, and L-selenocystine to produce L-alanine.</text>
</comment>
<dbReference type="PANTHER" id="PTHR43586">
    <property type="entry name" value="CYSTEINE DESULFURASE"/>
    <property type="match status" value="1"/>
</dbReference>
<dbReference type="EC" id="2.8.1.7" evidence="3 8"/>
<dbReference type="GO" id="GO:0030170">
    <property type="term" value="F:pyridoxal phosphate binding"/>
    <property type="evidence" value="ECO:0007669"/>
    <property type="project" value="UniProtKB-UniRule"/>
</dbReference>
<protein>
    <recommendedName>
        <fullName evidence="3 8">Cysteine desulfurase</fullName>
        <ecNumber evidence="3 8">2.8.1.7</ecNumber>
    </recommendedName>
</protein>
<dbReference type="PANTHER" id="PTHR43586:SF8">
    <property type="entry name" value="CYSTEINE DESULFURASE 1, CHLOROPLASTIC"/>
    <property type="match status" value="1"/>
</dbReference>
<dbReference type="GO" id="GO:0006534">
    <property type="term" value="P:cysteine metabolic process"/>
    <property type="evidence" value="ECO:0007669"/>
    <property type="project" value="UniProtKB-UniRule"/>
</dbReference>